<gene>
    <name evidence="1" type="ORF">MA16_Dca020079</name>
</gene>
<organism evidence="1 2">
    <name type="scientific">Dendrobium catenatum</name>
    <dbReference type="NCBI Taxonomy" id="906689"/>
    <lineage>
        <taxon>Eukaryota</taxon>
        <taxon>Viridiplantae</taxon>
        <taxon>Streptophyta</taxon>
        <taxon>Embryophyta</taxon>
        <taxon>Tracheophyta</taxon>
        <taxon>Spermatophyta</taxon>
        <taxon>Magnoliopsida</taxon>
        <taxon>Liliopsida</taxon>
        <taxon>Asparagales</taxon>
        <taxon>Orchidaceae</taxon>
        <taxon>Epidendroideae</taxon>
        <taxon>Malaxideae</taxon>
        <taxon>Dendrobiinae</taxon>
        <taxon>Dendrobium</taxon>
    </lineage>
</organism>
<dbReference type="Proteomes" id="UP000233837">
    <property type="component" value="Unassembled WGS sequence"/>
</dbReference>
<dbReference type="EMBL" id="KZ501824">
    <property type="protein sequence ID" value="PKU88108.1"/>
    <property type="molecule type" value="Genomic_DNA"/>
</dbReference>
<dbReference type="AlphaFoldDB" id="A0A2I0XJN0"/>
<evidence type="ECO:0000313" key="2">
    <source>
        <dbReference type="Proteomes" id="UP000233837"/>
    </source>
</evidence>
<reference evidence="1 2" key="2">
    <citation type="journal article" date="2017" name="Nature">
        <title>The Apostasia genome and the evolution of orchids.</title>
        <authorList>
            <person name="Zhang G.Q."/>
            <person name="Liu K.W."/>
            <person name="Li Z."/>
            <person name="Lohaus R."/>
            <person name="Hsiao Y.Y."/>
            <person name="Niu S.C."/>
            <person name="Wang J.Y."/>
            <person name="Lin Y.C."/>
            <person name="Xu Q."/>
            <person name="Chen L.J."/>
            <person name="Yoshida K."/>
            <person name="Fujiwara S."/>
            <person name="Wang Z.W."/>
            <person name="Zhang Y.Q."/>
            <person name="Mitsuda N."/>
            <person name="Wang M."/>
            <person name="Liu G.H."/>
            <person name="Pecoraro L."/>
            <person name="Huang H.X."/>
            <person name="Xiao X.J."/>
            <person name="Lin M."/>
            <person name="Wu X.Y."/>
            <person name="Wu W.L."/>
            <person name="Chen Y.Y."/>
            <person name="Chang S.B."/>
            <person name="Sakamoto S."/>
            <person name="Ohme-Takagi M."/>
            <person name="Yagi M."/>
            <person name="Zeng S.J."/>
            <person name="Shen C.Y."/>
            <person name="Yeh C.M."/>
            <person name="Luo Y.B."/>
            <person name="Tsai W.C."/>
            <person name="Van de Peer Y."/>
            <person name="Liu Z.J."/>
        </authorList>
    </citation>
    <scope>NUCLEOTIDE SEQUENCE [LARGE SCALE GENOMIC DNA]</scope>
    <source>
        <tissue evidence="1">The whole plant</tissue>
    </source>
</reference>
<protein>
    <submittedName>
        <fullName evidence="1">Uncharacterized protein</fullName>
    </submittedName>
</protein>
<evidence type="ECO:0000313" key="1">
    <source>
        <dbReference type="EMBL" id="PKU88108.1"/>
    </source>
</evidence>
<keyword evidence="2" id="KW-1185">Reference proteome</keyword>
<proteinExistence type="predicted"/>
<accession>A0A2I0XJN0</accession>
<reference evidence="1 2" key="1">
    <citation type="journal article" date="2016" name="Sci. Rep.">
        <title>The Dendrobium catenatum Lindl. genome sequence provides insights into polysaccharide synthase, floral development and adaptive evolution.</title>
        <authorList>
            <person name="Zhang G.Q."/>
            <person name="Xu Q."/>
            <person name="Bian C."/>
            <person name="Tsai W.C."/>
            <person name="Yeh C.M."/>
            <person name="Liu K.W."/>
            <person name="Yoshida K."/>
            <person name="Zhang L.S."/>
            <person name="Chang S.B."/>
            <person name="Chen F."/>
            <person name="Shi Y."/>
            <person name="Su Y.Y."/>
            <person name="Zhang Y.Q."/>
            <person name="Chen L.J."/>
            <person name="Yin Y."/>
            <person name="Lin M."/>
            <person name="Huang H."/>
            <person name="Deng H."/>
            <person name="Wang Z.W."/>
            <person name="Zhu S.L."/>
            <person name="Zhao X."/>
            <person name="Deng C."/>
            <person name="Niu S.C."/>
            <person name="Huang J."/>
            <person name="Wang M."/>
            <person name="Liu G.H."/>
            <person name="Yang H.J."/>
            <person name="Xiao X.J."/>
            <person name="Hsiao Y.Y."/>
            <person name="Wu W.L."/>
            <person name="Chen Y.Y."/>
            <person name="Mitsuda N."/>
            <person name="Ohme-Takagi M."/>
            <person name="Luo Y.B."/>
            <person name="Van de Peer Y."/>
            <person name="Liu Z.J."/>
        </authorList>
    </citation>
    <scope>NUCLEOTIDE SEQUENCE [LARGE SCALE GENOMIC DNA]</scope>
    <source>
        <tissue evidence="1">The whole plant</tissue>
    </source>
</reference>
<sequence>MLEKVTDLLHLYELLVTRAIRFRQLRRALVNLEFDTRRVFSSLFLDLLYSSILGVALRLVHFSLLRLKEGCPAFAYHPYPLLNSLQPCLHLYKALLAREPGPPLSHPPTLSHLLLGLHPKTLPPQALKG</sequence>
<name>A0A2I0XJN0_9ASPA</name>